<dbReference type="PANTHER" id="PTHR30231:SF4">
    <property type="entry name" value="PROTEIN NEN2"/>
    <property type="match status" value="1"/>
</dbReference>
<dbReference type="Proteomes" id="UP000770330">
    <property type="component" value="Unassembled WGS sequence"/>
</dbReference>
<dbReference type="GO" id="GO:0008408">
    <property type="term" value="F:3'-5' exonuclease activity"/>
    <property type="evidence" value="ECO:0007669"/>
    <property type="project" value="TreeGrafter"/>
</dbReference>
<evidence type="ECO:0000259" key="4">
    <source>
        <dbReference type="SMART" id="SM00479"/>
    </source>
</evidence>
<evidence type="ECO:0000313" key="5">
    <source>
        <dbReference type="EMBL" id="MBF1658075.1"/>
    </source>
</evidence>
<dbReference type="EMBL" id="JABZXO010000032">
    <property type="protein sequence ID" value="MBF1658075.1"/>
    <property type="molecule type" value="Genomic_DNA"/>
</dbReference>
<dbReference type="PANTHER" id="PTHR30231">
    <property type="entry name" value="DNA POLYMERASE III SUBUNIT EPSILON"/>
    <property type="match status" value="1"/>
</dbReference>
<dbReference type="InterPro" id="IPR036397">
    <property type="entry name" value="RNaseH_sf"/>
</dbReference>
<evidence type="ECO:0000256" key="3">
    <source>
        <dbReference type="ARBA" id="ARBA00022839"/>
    </source>
</evidence>
<dbReference type="GO" id="GO:0005829">
    <property type="term" value="C:cytosol"/>
    <property type="evidence" value="ECO:0007669"/>
    <property type="project" value="TreeGrafter"/>
</dbReference>
<dbReference type="SUPFAM" id="SSF53098">
    <property type="entry name" value="Ribonuclease H-like"/>
    <property type="match status" value="1"/>
</dbReference>
<feature type="domain" description="Exonuclease" evidence="4">
    <location>
        <begin position="9"/>
        <end position="193"/>
    </location>
</feature>
<sequence>MARTWFENGYVAFDTETTGVQEKEDRIISASLLYYSPTHALVKRRTWLINPGIEVPAAATAVNGLSTEYVRDMGMPTGEGIAQILAALAQCARYRMPVVAFNGSFDMTVLLHESRRNGLALSTDFADIYSGGLRLIDGLTMHRKAHLKWKGRRNLGALCEAYNVELGEAAHNATADARAAAELSVKLTAETPELFEVDASSLHVAQRQWYAVQMEDLQTYLRASRGDETITCHPEWPVRR</sequence>
<dbReference type="CDD" id="cd06127">
    <property type="entry name" value="DEDDh"/>
    <property type="match status" value="1"/>
</dbReference>
<dbReference type="Pfam" id="PF00929">
    <property type="entry name" value="RNase_T"/>
    <property type="match status" value="1"/>
</dbReference>
<evidence type="ECO:0000313" key="6">
    <source>
        <dbReference type="Proteomes" id="UP000770330"/>
    </source>
</evidence>
<dbReference type="InterPro" id="IPR012337">
    <property type="entry name" value="RNaseH-like_sf"/>
</dbReference>
<dbReference type="InterPro" id="IPR013520">
    <property type="entry name" value="Ribonucl_H"/>
</dbReference>
<dbReference type="RefSeq" id="WP_303945707.1">
    <property type="nucleotide sequence ID" value="NZ_JABZXO010000032.1"/>
</dbReference>
<keyword evidence="2" id="KW-0378">Hydrolase</keyword>
<gene>
    <name evidence="5" type="ORF">HXO61_09145</name>
</gene>
<accession>A0A930KYA5</accession>
<dbReference type="NCBIfam" id="NF005927">
    <property type="entry name" value="PRK07942.1"/>
    <property type="match status" value="1"/>
</dbReference>
<name>A0A930KYA5_9MICC</name>
<organism evidence="5 6">
    <name type="scientific">Rothia mucilaginosa</name>
    <dbReference type="NCBI Taxonomy" id="43675"/>
    <lineage>
        <taxon>Bacteria</taxon>
        <taxon>Bacillati</taxon>
        <taxon>Actinomycetota</taxon>
        <taxon>Actinomycetes</taxon>
        <taxon>Micrococcales</taxon>
        <taxon>Micrococcaceae</taxon>
        <taxon>Rothia</taxon>
    </lineage>
</organism>
<dbReference type="GO" id="GO:0003676">
    <property type="term" value="F:nucleic acid binding"/>
    <property type="evidence" value="ECO:0007669"/>
    <property type="project" value="InterPro"/>
</dbReference>
<dbReference type="AlphaFoldDB" id="A0A930KYA5"/>
<protein>
    <submittedName>
        <fullName evidence="5">3'-5' exonuclease</fullName>
    </submittedName>
</protein>
<dbReference type="Gene3D" id="3.30.420.10">
    <property type="entry name" value="Ribonuclease H-like superfamily/Ribonuclease H"/>
    <property type="match status" value="1"/>
</dbReference>
<dbReference type="SMART" id="SM00479">
    <property type="entry name" value="EXOIII"/>
    <property type="match status" value="1"/>
</dbReference>
<evidence type="ECO:0000256" key="2">
    <source>
        <dbReference type="ARBA" id="ARBA00022801"/>
    </source>
</evidence>
<keyword evidence="3 5" id="KW-0269">Exonuclease</keyword>
<comment type="caution">
    <text evidence="5">The sequence shown here is derived from an EMBL/GenBank/DDBJ whole genome shotgun (WGS) entry which is preliminary data.</text>
</comment>
<keyword evidence="1" id="KW-0540">Nuclease</keyword>
<reference evidence="5" key="1">
    <citation type="submission" date="2020-04" db="EMBL/GenBank/DDBJ databases">
        <title>Deep metagenomics examines the oral microbiome during advanced dental caries in children, revealing novel taxa and co-occurrences with host molecules.</title>
        <authorList>
            <person name="Baker J.L."/>
            <person name="Morton J.T."/>
            <person name="Dinis M."/>
            <person name="Alvarez R."/>
            <person name="Tran N.C."/>
            <person name="Knight R."/>
            <person name="Edlund A."/>
        </authorList>
    </citation>
    <scope>NUCLEOTIDE SEQUENCE</scope>
    <source>
        <strain evidence="5">JCVI_39_bin.18</strain>
    </source>
</reference>
<proteinExistence type="predicted"/>
<evidence type="ECO:0000256" key="1">
    <source>
        <dbReference type="ARBA" id="ARBA00022722"/>
    </source>
</evidence>